<dbReference type="STRING" id="649747.HMPREF0083_01156"/>
<dbReference type="AlphaFoldDB" id="U1X878"/>
<accession>U1X878</accession>
<evidence type="ECO:0000313" key="1">
    <source>
        <dbReference type="EMBL" id="ERI10738.1"/>
    </source>
</evidence>
<proteinExistence type="predicted"/>
<reference evidence="1 2" key="1">
    <citation type="submission" date="2013-08" db="EMBL/GenBank/DDBJ databases">
        <authorList>
            <person name="Weinstock G."/>
            <person name="Sodergren E."/>
            <person name="Wylie T."/>
            <person name="Fulton L."/>
            <person name="Fulton R."/>
            <person name="Fronick C."/>
            <person name="O'Laughlin M."/>
            <person name="Godfrey J."/>
            <person name="Miner T."/>
            <person name="Herter B."/>
            <person name="Appelbaum E."/>
            <person name="Cordes M."/>
            <person name="Lek S."/>
            <person name="Wollam A."/>
            <person name="Pepin K.H."/>
            <person name="Palsikar V.B."/>
            <person name="Mitreva M."/>
            <person name="Wilson R.K."/>
        </authorList>
    </citation>
    <scope>NUCLEOTIDE SEQUENCE [LARGE SCALE GENOMIC DNA]</scope>
    <source>
        <strain evidence="1 2">ATCC 12856</strain>
    </source>
</reference>
<name>U1X878_ANEAE</name>
<evidence type="ECO:0000313" key="2">
    <source>
        <dbReference type="Proteomes" id="UP000016511"/>
    </source>
</evidence>
<organism evidence="1 2">
    <name type="scientific">Aneurinibacillus aneurinilyticus ATCC 12856</name>
    <dbReference type="NCBI Taxonomy" id="649747"/>
    <lineage>
        <taxon>Bacteria</taxon>
        <taxon>Bacillati</taxon>
        <taxon>Bacillota</taxon>
        <taxon>Bacilli</taxon>
        <taxon>Bacillales</taxon>
        <taxon>Paenibacillaceae</taxon>
        <taxon>Aneurinibacillus group</taxon>
        <taxon>Aneurinibacillus</taxon>
    </lineage>
</organism>
<sequence>MIKGTRHEIACKIPLLCLQKQKGVGVGFLLADESHARASFKE</sequence>
<keyword evidence="2" id="KW-1185">Reference proteome</keyword>
<dbReference type="PATRIC" id="fig|649747.3.peg.1050"/>
<dbReference type="Proteomes" id="UP000016511">
    <property type="component" value="Unassembled WGS sequence"/>
</dbReference>
<dbReference type="EMBL" id="AWSJ01000071">
    <property type="protein sequence ID" value="ERI10738.1"/>
    <property type="molecule type" value="Genomic_DNA"/>
</dbReference>
<comment type="caution">
    <text evidence="1">The sequence shown here is derived from an EMBL/GenBank/DDBJ whole genome shotgun (WGS) entry which is preliminary data.</text>
</comment>
<gene>
    <name evidence="1" type="ORF">HMPREF0083_01156</name>
</gene>
<dbReference type="HOGENOM" id="CLU_3246462_0_0_9"/>
<protein>
    <submittedName>
        <fullName evidence="1">Uncharacterized protein</fullName>
    </submittedName>
</protein>